<dbReference type="InterPro" id="IPR005174">
    <property type="entry name" value="KIB1-4_b-propeller"/>
</dbReference>
<dbReference type="Pfam" id="PF03478">
    <property type="entry name" value="Beta-prop_KIB1-4"/>
    <property type="match status" value="1"/>
</dbReference>
<dbReference type="CDD" id="cd09917">
    <property type="entry name" value="F-box_SF"/>
    <property type="match status" value="1"/>
</dbReference>
<dbReference type="Proteomes" id="UP001140206">
    <property type="component" value="Chromosome 5"/>
</dbReference>
<evidence type="ECO:0000259" key="1">
    <source>
        <dbReference type="Pfam" id="PF03478"/>
    </source>
</evidence>
<organism evidence="2 3">
    <name type="scientific">Rhynchospora pubera</name>
    <dbReference type="NCBI Taxonomy" id="906938"/>
    <lineage>
        <taxon>Eukaryota</taxon>
        <taxon>Viridiplantae</taxon>
        <taxon>Streptophyta</taxon>
        <taxon>Embryophyta</taxon>
        <taxon>Tracheophyta</taxon>
        <taxon>Spermatophyta</taxon>
        <taxon>Magnoliopsida</taxon>
        <taxon>Liliopsida</taxon>
        <taxon>Poales</taxon>
        <taxon>Cyperaceae</taxon>
        <taxon>Cyperoideae</taxon>
        <taxon>Rhynchosporeae</taxon>
        <taxon>Rhynchospora</taxon>
    </lineage>
</organism>
<reference evidence="2" key="1">
    <citation type="submission" date="2022-08" db="EMBL/GenBank/DDBJ databases">
        <authorList>
            <person name="Marques A."/>
        </authorList>
    </citation>
    <scope>NUCLEOTIDE SEQUENCE</scope>
    <source>
        <strain evidence="2">RhyPub2mFocal</strain>
        <tissue evidence="2">Leaves</tissue>
    </source>
</reference>
<dbReference type="SUPFAM" id="SSF81383">
    <property type="entry name" value="F-box domain"/>
    <property type="match status" value="1"/>
</dbReference>
<evidence type="ECO:0000313" key="2">
    <source>
        <dbReference type="EMBL" id="KAJ4745332.1"/>
    </source>
</evidence>
<dbReference type="EMBL" id="JAMFTS010000005">
    <property type="protein sequence ID" value="KAJ4745332.1"/>
    <property type="molecule type" value="Genomic_DNA"/>
</dbReference>
<dbReference type="InterPro" id="IPR036047">
    <property type="entry name" value="F-box-like_dom_sf"/>
</dbReference>
<dbReference type="PANTHER" id="PTHR44259:SF114">
    <property type="entry name" value="OS06G0707300 PROTEIN"/>
    <property type="match status" value="1"/>
</dbReference>
<keyword evidence="3" id="KW-1185">Reference proteome</keyword>
<dbReference type="InterPro" id="IPR050942">
    <property type="entry name" value="F-box_BR-signaling"/>
</dbReference>
<feature type="domain" description="KIB1-4 beta-propeller" evidence="1">
    <location>
        <begin position="70"/>
        <end position="298"/>
    </location>
</feature>
<proteinExistence type="predicted"/>
<name>A0AAV8BS57_9POAL</name>
<evidence type="ECO:0000313" key="3">
    <source>
        <dbReference type="Proteomes" id="UP001140206"/>
    </source>
</evidence>
<dbReference type="PANTHER" id="PTHR44259">
    <property type="entry name" value="OS07G0183000 PROTEIN-RELATED"/>
    <property type="match status" value="1"/>
</dbReference>
<comment type="caution">
    <text evidence="2">The sequence shown here is derived from an EMBL/GenBank/DDBJ whole genome shotgun (WGS) entry which is preliminary data.</text>
</comment>
<protein>
    <submittedName>
        <fullName evidence="2">F-box domain-containing protein</fullName>
    </submittedName>
</protein>
<dbReference type="AlphaFoldDB" id="A0AAV8BS57"/>
<sequence length="332" mass="38545">MVGMPHHKKHDSYWSRLAPDLLQLICKNILDISDFVRFRAVCKDWRMAIHLSDYSQQPCLFNADILNFNFYTLNSTQWTKFEIVSNFKEKTVLGSSQGYMLIRDVKTWSHYLLNPITGNEIQLPLHDYYLKLLDVELEEGVPKYVAVFTCELIHLAAFVKIYRIEDEKLTMVYQECTAPDVVGTFYKSSIYITSSYDGKVIDRKPGIAMHRMSPPTNMNPFRQCRPCGIASGLLLLEINTRNPECLFEIYRLDDENGSARWIKTNNIGDLVVFWTWTSCICLETNNSGLYKRNSVYYRSSKGFGRFDIENATAEILQSPPPIWYSWFLPSLV</sequence>
<accession>A0AAV8BS57</accession>
<gene>
    <name evidence="2" type="ORF">LUZ62_079737</name>
</gene>